<evidence type="ECO:0000259" key="2">
    <source>
        <dbReference type="Pfam" id="PF24864"/>
    </source>
</evidence>
<evidence type="ECO:0000313" key="3">
    <source>
        <dbReference type="EMBL" id="KAK3358711.1"/>
    </source>
</evidence>
<reference evidence="3" key="2">
    <citation type="submission" date="2023-06" db="EMBL/GenBank/DDBJ databases">
        <authorList>
            <consortium name="Lawrence Berkeley National Laboratory"/>
            <person name="Haridas S."/>
            <person name="Hensen N."/>
            <person name="Bonometti L."/>
            <person name="Westerberg I."/>
            <person name="Brannstrom I.O."/>
            <person name="Guillou S."/>
            <person name="Cros-Aarteil S."/>
            <person name="Calhoun S."/>
            <person name="Kuo A."/>
            <person name="Mondo S."/>
            <person name="Pangilinan J."/>
            <person name="Riley R."/>
            <person name="Labutti K."/>
            <person name="Andreopoulos B."/>
            <person name="Lipzen A."/>
            <person name="Chen C."/>
            <person name="Yanf M."/>
            <person name="Daum C."/>
            <person name="Ng V."/>
            <person name="Clum A."/>
            <person name="Steindorff A."/>
            <person name="Ohm R."/>
            <person name="Martin F."/>
            <person name="Silar P."/>
            <person name="Natvig D."/>
            <person name="Lalanne C."/>
            <person name="Gautier V."/>
            <person name="Ament-Velasquez S.L."/>
            <person name="Kruys A."/>
            <person name="Hutchinson M.I."/>
            <person name="Powell A.J."/>
            <person name="Barry K."/>
            <person name="Miller A.N."/>
            <person name="Grigoriev I.V."/>
            <person name="Debuchy R."/>
            <person name="Gladieux P."/>
            <person name="Thoren M.H."/>
            <person name="Johannesson H."/>
        </authorList>
    </citation>
    <scope>NUCLEOTIDE SEQUENCE</scope>
    <source>
        <strain evidence="3">CBS 955.72</strain>
    </source>
</reference>
<feature type="domain" description="DUF7730" evidence="2">
    <location>
        <begin position="5"/>
        <end position="129"/>
    </location>
</feature>
<dbReference type="AlphaFoldDB" id="A0AAJ0HNU3"/>
<dbReference type="InterPro" id="IPR056632">
    <property type="entry name" value="DUF7730"/>
</dbReference>
<gene>
    <name evidence="3" type="ORF">B0T25DRAFT_563789</name>
</gene>
<feature type="region of interest" description="Disordered" evidence="1">
    <location>
        <begin position="301"/>
        <end position="326"/>
    </location>
</feature>
<evidence type="ECO:0000313" key="4">
    <source>
        <dbReference type="Proteomes" id="UP001275084"/>
    </source>
</evidence>
<comment type="caution">
    <text evidence="3">The sequence shown here is derived from an EMBL/GenBank/DDBJ whole genome shotgun (WGS) entry which is preliminary data.</text>
</comment>
<proteinExistence type="predicted"/>
<feature type="region of interest" description="Disordered" evidence="1">
    <location>
        <begin position="349"/>
        <end position="404"/>
    </location>
</feature>
<keyword evidence="4" id="KW-1185">Reference proteome</keyword>
<name>A0AAJ0HNU3_9PEZI</name>
<feature type="compositionally biased region" description="Basic and acidic residues" evidence="1">
    <location>
        <begin position="301"/>
        <end position="314"/>
    </location>
</feature>
<evidence type="ECO:0000256" key="1">
    <source>
        <dbReference type="SAM" id="MobiDB-lite"/>
    </source>
</evidence>
<dbReference type="InterPro" id="IPR038883">
    <property type="entry name" value="AN11006-like"/>
</dbReference>
<dbReference type="PANTHER" id="PTHR42085">
    <property type="entry name" value="F-BOX DOMAIN-CONTAINING PROTEIN"/>
    <property type="match status" value="1"/>
</dbReference>
<dbReference type="Pfam" id="PF24864">
    <property type="entry name" value="DUF7730"/>
    <property type="match status" value="1"/>
</dbReference>
<dbReference type="EMBL" id="JAUIQD010000002">
    <property type="protein sequence ID" value="KAK3358711.1"/>
    <property type="molecule type" value="Genomic_DNA"/>
</dbReference>
<dbReference type="Proteomes" id="UP001275084">
    <property type="component" value="Unassembled WGS sequence"/>
</dbReference>
<dbReference type="PANTHER" id="PTHR42085:SF2">
    <property type="entry name" value="F-BOX DOMAIN-CONTAINING PROTEIN"/>
    <property type="match status" value="1"/>
</dbReference>
<sequence length="547" mass="61290">MALGFLDLPGEIRNQIYPILLISSEPIEVCICIGELRRTTPRFPEHRRYNLEDSDDENDSDCRCRPPGIDAGPSTAILATCRQIYIEAVHHLYSQNIFTVFSNKRASLSAFLTRIGTSNASYIRHLCIPMPHVRARFRPNLGPRHRLGSEGLEPVPHVGFKTYPSTEREALRCLSDPAMLNLIQEQCTGLETLEIVAGTTEDLLDRYVRKRGLVEEALKLLDSEFGSIVKAPWGKLVVNRYERPGVEDDEDDEWVQLMRDYGWAVLTHKYKFRDVHPDVPQLFWASVHHSDIDDDSLAAEDEHARAATESRLEAVRSTPPNLSTYNKTTEAIATASQRNRIAFFAHSGRPTMASRALPQGDGGELGEPDDDSHSSDSQGGSDIEPEDLGQAPLPLTNPPPLHKLSTHNTARACFAVVKLRSANYIKGFGPTRVDIQGAAKAPLVNGARQWTFEVKHGREAHCNHTATEFQPKAKFTDEHKALIIQCLNHRGMSNCEIATELHSRFLTSAQLRTFRYRARKRARIERIWEPTITMPLAPGLTDTGGQN</sequence>
<organism evidence="3 4">
    <name type="scientific">Lasiosphaeria hispida</name>
    <dbReference type="NCBI Taxonomy" id="260671"/>
    <lineage>
        <taxon>Eukaryota</taxon>
        <taxon>Fungi</taxon>
        <taxon>Dikarya</taxon>
        <taxon>Ascomycota</taxon>
        <taxon>Pezizomycotina</taxon>
        <taxon>Sordariomycetes</taxon>
        <taxon>Sordariomycetidae</taxon>
        <taxon>Sordariales</taxon>
        <taxon>Lasiosphaeriaceae</taxon>
        <taxon>Lasiosphaeria</taxon>
    </lineage>
</organism>
<reference evidence="3" key="1">
    <citation type="journal article" date="2023" name="Mol. Phylogenet. Evol.">
        <title>Genome-scale phylogeny and comparative genomics of the fungal order Sordariales.</title>
        <authorList>
            <person name="Hensen N."/>
            <person name="Bonometti L."/>
            <person name="Westerberg I."/>
            <person name="Brannstrom I.O."/>
            <person name="Guillou S."/>
            <person name="Cros-Aarteil S."/>
            <person name="Calhoun S."/>
            <person name="Haridas S."/>
            <person name="Kuo A."/>
            <person name="Mondo S."/>
            <person name="Pangilinan J."/>
            <person name="Riley R."/>
            <person name="LaButti K."/>
            <person name="Andreopoulos B."/>
            <person name="Lipzen A."/>
            <person name="Chen C."/>
            <person name="Yan M."/>
            <person name="Daum C."/>
            <person name="Ng V."/>
            <person name="Clum A."/>
            <person name="Steindorff A."/>
            <person name="Ohm R.A."/>
            <person name="Martin F."/>
            <person name="Silar P."/>
            <person name="Natvig D.O."/>
            <person name="Lalanne C."/>
            <person name="Gautier V."/>
            <person name="Ament-Velasquez S.L."/>
            <person name="Kruys A."/>
            <person name="Hutchinson M.I."/>
            <person name="Powell A.J."/>
            <person name="Barry K."/>
            <person name="Miller A.N."/>
            <person name="Grigoriev I.V."/>
            <person name="Debuchy R."/>
            <person name="Gladieux P."/>
            <person name="Hiltunen Thoren M."/>
            <person name="Johannesson H."/>
        </authorList>
    </citation>
    <scope>NUCLEOTIDE SEQUENCE</scope>
    <source>
        <strain evidence="3">CBS 955.72</strain>
    </source>
</reference>
<accession>A0AAJ0HNU3</accession>
<protein>
    <recommendedName>
        <fullName evidence="2">DUF7730 domain-containing protein</fullName>
    </recommendedName>
</protein>